<proteinExistence type="predicted"/>
<dbReference type="InterPro" id="IPR013766">
    <property type="entry name" value="Thioredoxin_domain"/>
</dbReference>
<dbReference type="PANTHER" id="PTHR45663">
    <property type="entry name" value="GEO12009P1"/>
    <property type="match status" value="1"/>
</dbReference>
<dbReference type="NCBIfam" id="TIGR01068">
    <property type="entry name" value="thioredoxin"/>
    <property type="match status" value="1"/>
</dbReference>
<dbReference type="AlphaFoldDB" id="A0ABD5YKY6"/>
<evidence type="ECO:0000313" key="8">
    <source>
        <dbReference type="Proteomes" id="UP001596417"/>
    </source>
</evidence>
<sequence>MTENRSIDEIREQKLAELQETHENDGVGTTDSPSDPIHIEGQSQLTDATETHGVVLVDFYADWCGPCKMIEPTVEEIAAETDAAVAKVDIDANQRLATEFSVRGVPTLILFADGEPVEQLVGMQNKAALIDVIDQYS</sequence>
<accession>A0ABD5YKY6</accession>
<keyword evidence="1" id="KW-0813">Transport</keyword>
<organism evidence="7 8">
    <name type="scientific">Halocatena marina</name>
    <dbReference type="NCBI Taxonomy" id="2934937"/>
    <lineage>
        <taxon>Archaea</taxon>
        <taxon>Methanobacteriati</taxon>
        <taxon>Methanobacteriota</taxon>
        <taxon>Stenosarchaea group</taxon>
        <taxon>Halobacteria</taxon>
        <taxon>Halobacteriales</taxon>
        <taxon>Natronomonadaceae</taxon>
        <taxon>Halocatena</taxon>
    </lineage>
</organism>
<feature type="region of interest" description="Disordered" evidence="5">
    <location>
        <begin position="1"/>
        <end position="39"/>
    </location>
</feature>
<reference evidence="7 8" key="1">
    <citation type="journal article" date="2019" name="Int. J. Syst. Evol. Microbiol.">
        <title>The Global Catalogue of Microorganisms (GCM) 10K type strain sequencing project: providing services to taxonomists for standard genome sequencing and annotation.</title>
        <authorList>
            <consortium name="The Broad Institute Genomics Platform"/>
            <consortium name="The Broad Institute Genome Sequencing Center for Infectious Disease"/>
            <person name="Wu L."/>
            <person name="Ma J."/>
        </authorList>
    </citation>
    <scope>NUCLEOTIDE SEQUENCE [LARGE SCALE GENOMIC DNA]</scope>
    <source>
        <strain evidence="7 8">RDMS1</strain>
    </source>
</reference>
<dbReference type="PANTHER" id="PTHR45663:SF11">
    <property type="entry name" value="GEO12009P1"/>
    <property type="match status" value="1"/>
</dbReference>
<feature type="compositionally biased region" description="Basic and acidic residues" evidence="5">
    <location>
        <begin position="1"/>
        <end position="25"/>
    </location>
</feature>
<dbReference type="SUPFAM" id="SSF52833">
    <property type="entry name" value="Thioredoxin-like"/>
    <property type="match status" value="1"/>
</dbReference>
<dbReference type="Proteomes" id="UP001596417">
    <property type="component" value="Unassembled WGS sequence"/>
</dbReference>
<protein>
    <submittedName>
        <fullName evidence="7">Thioredoxin</fullName>
    </submittedName>
</protein>
<keyword evidence="8" id="KW-1185">Reference proteome</keyword>
<name>A0ABD5YKY6_9EURY</name>
<feature type="domain" description="Thioredoxin" evidence="6">
    <location>
        <begin position="25"/>
        <end position="137"/>
    </location>
</feature>
<evidence type="ECO:0000256" key="4">
    <source>
        <dbReference type="ARBA" id="ARBA00023284"/>
    </source>
</evidence>
<comment type="caution">
    <text evidence="7">The sequence shown here is derived from an EMBL/GenBank/DDBJ whole genome shotgun (WGS) entry which is preliminary data.</text>
</comment>
<dbReference type="InterPro" id="IPR017937">
    <property type="entry name" value="Thioredoxin_CS"/>
</dbReference>
<dbReference type="PROSITE" id="PS00194">
    <property type="entry name" value="THIOREDOXIN_1"/>
    <property type="match status" value="1"/>
</dbReference>
<dbReference type="EMBL" id="JBHTAX010000001">
    <property type="protein sequence ID" value="MFC7189905.1"/>
    <property type="molecule type" value="Genomic_DNA"/>
</dbReference>
<dbReference type="InterPro" id="IPR036249">
    <property type="entry name" value="Thioredoxin-like_sf"/>
</dbReference>
<keyword evidence="2" id="KW-0249">Electron transport</keyword>
<gene>
    <name evidence="7" type="primary">trxA</name>
    <name evidence="7" type="ORF">ACFQL7_08580</name>
</gene>
<dbReference type="RefSeq" id="WP_264554695.1">
    <property type="nucleotide sequence ID" value="NZ_CP109979.1"/>
</dbReference>
<evidence type="ECO:0000256" key="5">
    <source>
        <dbReference type="SAM" id="MobiDB-lite"/>
    </source>
</evidence>
<dbReference type="FunFam" id="3.40.30.10:FF:000001">
    <property type="entry name" value="Thioredoxin"/>
    <property type="match status" value="1"/>
</dbReference>
<dbReference type="InterPro" id="IPR005746">
    <property type="entry name" value="Thioredoxin"/>
</dbReference>
<dbReference type="PRINTS" id="PR00421">
    <property type="entry name" value="THIOREDOXIN"/>
</dbReference>
<evidence type="ECO:0000256" key="3">
    <source>
        <dbReference type="ARBA" id="ARBA00023157"/>
    </source>
</evidence>
<evidence type="ECO:0000256" key="1">
    <source>
        <dbReference type="ARBA" id="ARBA00022448"/>
    </source>
</evidence>
<keyword evidence="3" id="KW-1015">Disulfide bond</keyword>
<dbReference type="Gene3D" id="3.40.30.10">
    <property type="entry name" value="Glutaredoxin"/>
    <property type="match status" value="1"/>
</dbReference>
<keyword evidence="4" id="KW-0676">Redox-active center</keyword>
<evidence type="ECO:0000259" key="6">
    <source>
        <dbReference type="PROSITE" id="PS51352"/>
    </source>
</evidence>
<dbReference type="PROSITE" id="PS51352">
    <property type="entry name" value="THIOREDOXIN_2"/>
    <property type="match status" value="1"/>
</dbReference>
<evidence type="ECO:0000256" key="2">
    <source>
        <dbReference type="ARBA" id="ARBA00022982"/>
    </source>
</evidence>
<dbReference type="Pfam" id="PF00085">
    <property type="entry name" value="Thioredoxin"/>
    <property type="match status" value="1"/>
</dbReference>
<dbReference type="GeneID" id="76199471"/>
<dbReference type="CDD" id="cd02947">
    <property type="entry name" value="TRX_family"/>
    <property type="match status" value="1"/>
</dbReference>
<evidence type="ECO:0000313" key="7">
    <source>
        <dbReference type="EMBL" id="MFC7189905.1"/>
    </source>
</evidence>